<dbReference type="STRING" id="360412.LARV_02567"/>
<dbReference type="InterPro" id="IPR006121">
    <property type="entry name" value="HMA_dom"/>
</dbReference>
<dbReference type="AlphaFoldDB" id="A0A0S7BB06"/>
<dbReference type="SUPFAM" id="SSF55008">
    <property type="entry name" value="HMA, heavy metal-associated domain"/>
    <property type="match status" value="1"/>
</dbReference>
<evidence type="ECO:0000313" key="2">
    <source>
        <dbReference type="EMBL" id="GAP14791.1"/>
    </source>
</evidence>
<dbReference type="Proteomes" id="UP000055060">
    <property type="component" value="Unassembled WGS sequence"/>
</dbReference>
<dbReference type="Pfam" id="PF00403">
    <property type="entry name" value="HMA"/>
    <property type="match status" value="1"/>
</dbReference>
<evidence type="ECO:0000259" key="1">
    <source>
        <dbReference type="PROSITE" id="PS50846"/>
    </source>
</evidence>
<feature type="domain" description="HMA" evidence="1">
    <location>
        <begin position="2"/>
        <end position="68"/>
    </location>
</feature>
<evidence type="ECO:0000313" key="3">
    <source>
        <dbReference type="Proteomes" id="UP000055060"/>
    </source>
</evidence>
<dbReference type="GO" id="GO:0046872">
    <property type="term" value="F:metal ion binding"/>
    <property type="evidence" value="ECO:0007669"/>
    <property type="project" value="InterPro"/>
</dbReference>
<protein>
    <submittedName>
        <fullName evidence="2">Copper chaperone</fullName>
    </submittedName>
</protein>
<dbReference type="Gene3D" id="3.30.70.100">
    <property type="match status" value="1"/>
</dbReference>
<sequence>MEKRKYRVPDMHCPNCKMVLEGLEDDLSGIQQIYASYHQQTLEIEFDERLVSEARILQAAKDLGYPLAPA</sequence>
<proteinExistence type="predicted"/>
<dbReference type="EMBL" id="DF967972">
    <property type="protein sequence ID" value="GAP14791.1"/>
    <property type="molecule type" value="Genomic_DNA"/>
</dbReference>
<name>A0A0S7BB06_9CHLR</name>
<dbReference type="PROSITE" id="PS50846">
    <property type="entry name" value="HMA_2"/>
    <property type="match status" value="1"/>
</dbReference>
<dbReference type="RefSeq" id="WP_075074019.1">
    <property type="nucleotide sequence ID" value="NZ_DF967972.1"/>
</dbReference>
<keyword evidence="3" id="KW-1185">Reference proteome</keyword>
<gene>
    <name evidence="2" type="ORF">LARV_02567</name>
</gene>
<dbReference type="InterPro" id="IPR036163">
    <property type="entry name" value="HMA_dom_sf"/>
</dbReference>
<accession>A0A0S7BB06</accession>
<dbReference type="OrthoDB" id="2721717at2"/>
<reference evidence="2" key="1">
    <citation type="submission" date="2015-07" db="EMBL/GenBank/DDBJ databases">
        <title>Draft Genome Sequences of Anaerolinea thermolimosa IMO-1, Bellilinea caldifistulae GOMI-1, Leptolinea tardivitalis YMTK-2, Levilinea saccharolytica KIBI-1,Longilinea arvoryzae KOME-1, Previously Described as Members of the Anaerolineaceae (Chloroflexi).</title>
        <authorList>
            <person name="Sekiguchi Y."/>
            <person name="Ohashi A."/>
            <person name="Matsuura N."/>
            <person name="Tourlousse M.D."/>
        </authorList>
    </citation>
    <scope>NUCLEOTIDE SEQUENCE [LARGE SCALE GENOMIC DNA]</scope>
    <source>
        <strain evidence="2">KOME-1</strain>
    </source>
</reference>
<organism evidence="2">
    <name type="scientific">Longilinea arvoryzae</name>
    <dbReference type="NCBI Taxonomy" id="360412"/>
    <lineage>
        <taxon>Bacteria</taxon>
        <taxon>Bacillati</taxon>
        <taxon>Chloroflexota</taxon>
        <taxon>Anaerolineae</taxon>
        <taxon>Anaerolineales</taxon>
        <taxon>Anaerolineaceae</taxon>
        <taxon>Longilinea</taxon>
    </lineage>
</organism>